<evidence type="ECO:0000259" key="4">
    <source>
        <dbReference type="Pfam" id="PF00294"/>
    </source>
</evidence>
<dbReference type="Gene3D" id="3.40.1190.20">
    <property type="match status" value="1"/>
</dbReference>
<dbReference type="InterPro" id="IPR029056">
    <property type="entry name" value="Ribokinase-like"/>
</dbReference>
<gene>
    <name evidence="5" type="ORF">METZ01_LOCUS462777</name>
</gene>
<evidence type="ECO:0000256" key="1">
    <source>
        <dbReference type="ARBA" id="ARBA00010688"/>
    </source>
</evidence>
<dbReference type="Pfam" id="PF00294">
    <property type="entry name" value="PfkB"/>
    <property type="match status" value="1"/>
</dbReference>
<dbReference type="SUPFAM" id="SSF53613">
    <property type="entry name" value="Ribokinase-like"/>
    <property type="match status" value="1"/>
</dbReference>
<dbReference type="EMBL" id="UINC01194034">
    <property type="protein sequence ID" value="SVE09923.1"/>
    <property type="molecule type" value="Genomic_DNA"/>
</dbReference>
<reference evidence="5" key="1">
    <citation type="submission" date="2018-05" db="EMBL/GenBank/DDBJ databases">
        <authorList>
            <person name="Lanie J.A."/>
            <person name="Ng W.-L."/>
            <person name="Kazmierczak K.M."/>
            <person name="Andrzejewski T.M."/>
            <person name="Davidsen T.M."/>
            <person name="Wayne K.J."/>
            <person name="Tettelin H."/>
            <person name="Glass J.I."/>
            <person name="Rusch D."/>
            <person name="Podicherti R."/>
            <person name="Tsui H.-C.T."/>
            <person name="Winkler M.E."/>
        </authorList>
    </citation>
    <scope>NUCLEOTIDE SEQUENCE</scope>
</reference>
<dbReference type="PANTHER" id="PTHR43085:SF57">
    <property type="entry name" value="CARBOHYDRATE KINASE PFKB DOMAIN-CONTAINING PROTEIN"/>
    <property type="match status" value="1"/>
</dbReference>
<sequence>METPKTKALGFGCVVWDDISSGPQAPSAQNIGGTTLNVVVHLNGLGYQSTIFTAVGDDNLGSMTLKTLNGLGLAMDFVKTVPQPTCLVKVSLDSDKNPTFSGFESGMSFDYIETSNSDINYIKNGAYNTLFFGTVEQRNDVSRSALAKIIEECAFETIFLDLNLREPFYST</sequence>
<dbReference type="InterPro" id="IPR011611">
    <property type="entry name" value="PfkB_dom"/>
</dbReference>
<feature type="non-terminal residue" evidence="5">
    <location>
        <position position="171"/>
    </location>
</feature>
<dbReference type="GO" id="GO:0016301">
    <property type="term" value="F:kinase activity"/>
    <property type="evidence" value="ECO:0007669"/>
    <property type="project" value="UniProtKB-KW"/>
</dbReference>
<keyword evidence="2" id="KW-0808">Transferase</keyword>
<feature type="domain" description="Carbohydrate kinase PfkB" evidence="4">
    <location>
        <begin position="29"/>
        <end position="169"/>
    </location>
</feature>
<feature type="non-terminal residue" evidence="5">
    <location>
        <position position="1"/>
    </location>
</feature>
<dbReference type="AlphaFoldDB" id="A0A383AQN0"/>
<organism evidence="5">
    <name type="scientific">marine metagenome</name>
    <dbReference type="NCBI Taxonomy" id="408172"/>
    <lineage>
        <taxon>unclassified sequences</taxon>
        <taxon>metagenomes</taxon>
        <taxon>ecological metagenomes</taxon>
    </lineage>
</organism>
<dbReference type="PANTHER" id="PTHR43085">
    <property type="entry name" value="HEXOKINASE FAMILY MEMBER"/>
    <property type="match status" value="1"/>
</dbReference>
<evidence type="ECO:0000256" key="3">
    <source>
        <dbReference type="ARBA" id="ARBA00022777"/>
    </source>
</evidence>
<keyword evidence="3" id="KW-0418">Kinase</keyword>
<name>A0A383AQN0_9ZZZZ</name>
<accession>A0A383AQN0</accession>
<comment type="similarity">
    <text evidence="1">Belongs to the carbohydrate kinase PfkB family.</text>
</comment>
<evidence type="ECO:0000313" key="5">
    <source>
        <dbReference type="EMBL" id="SVE09923.1"/>
    </source>
</evidence>
<dbReference type="InterPro" id="IPR050306">
    <property type="entry name" value="PfkB_Carbo_kinase"/>
</dbReference>
<evidence type="ECO:0000256" key="2">
    <source>
        <dbReference type="ARBA" id="ARBA00022679"/>
    </source>
</evidence>
<proteinExistence type="inferred from homology"/>
<protein>
    <recommendedName>
        <fullName evidence="4">Carbohydrate kinase PfkB domain-containing protein</fullName>
    </recommendedName>
</protein>